<reference evidence="2 3" key="1">
    <citation type="submission" date="2019-12" db="EMBL/GenBank/DDBJ databases">
        <title>Chromosome-level assembly of the Caenorhabditis remanei genome.</title>
        <authorList>
            <person name="Teterina A.A."/>
            <person name="Willis J.H."/>
            <person name="Phillips P.C."/>
        </authorList>
    </citation>
    <scope>NUCLEOTIDE SEQUENCE [LARGE SCALE GENOMIC DNA]</scope>
    <source>
        <strain evidence="2 3">PX506</strain>
        <tissue evidence="2">Whole organism</tissue>
    </source>
</reference>
<accession>A0A6A5G2P1</accession>
<dbReference type="RefSeq" id="XP_003103736.2">
    <property type="nucleotide sequence ID" value="XM_003103688.2"/>
</dbReference>
<feature type="region of interest" description="Disordered" evidence="1">
    <location>
        <begin position="166"/>
        <end position="187"/>
    </location>
</feature>
<evidence type="ECO:0000256" key="1">
    <source>
        <dbReference type="SAM" id="MobiDB-lite"/>
    </source>
</evidence>
<dbReference type="AlphaFoldDB" id="A0A6A5G2P1"/>
<organism evidence="2 3">
    <name type="scientific">Caenorhabditis remanei</name>
    <name type="common">Caenorhabditis vulgaris</name>
    <dbReference type="NCBI Taxonomy" id="31234"/>
    <lineage>
        <taxon>Eukaryota</taxon>
        <taxon>Metazoa</taxon>
        <taxon>Ecdysozoa</taxon>
        <taxon>Nematoda</taxon>
        <taxon>Chromadorea</taxon>
        <taxon>Rhabditida</taxon>
        <taxon>Rhabditina</taxon>
        <taxon>Rhabditomorpha</taxon>
        <taxon>Rhabditoidea</taxon>
        <taxon>Rhabditidae</taxon>
        <taxon>Peloderinae</taxon>
        <taxon>Caenorhabditis</taxon>
    </lineage>
</organism>
<evidence type="ECO:0000313" key="2">
    <source>
        <dbReference type="EMBL" id="KAF1748955.1"/>
    </source>
</evidence>
<dbReference type="CTD" id="9819670"/>
<gene>
    <name evidence="2" type="ORF">GCK72_025422</name>
</gene>
<dbReference type="Proteomes" id="UP000483820">
    <property type="component" value="Chromosome X"/>
</dbReference>
<feature type="compositionally biased region" description="Low complexity" evidence="1">
    <location>
        <begin position="166"/>
        <end position="182"/>
    </location>
</feature>
<protein>
    <submittedName>
        <fullName evidence="2">Uncharacterized protein</fullName>
    </submittedName>
</protein>
<sequence length="308" mass="35194">MSFHNDSSYGNPGIYRRSIEEIMYTPNRAAPAKKVFYDETLSTLKKVTRLKDKFENGTLNITENEPEQADNSDEGEDVCDGPVFANMTTPLPKPRTILSIKRPQREVEETDEEDCFNPGVVETPILRTPSRQVSGSSFINSRLKTSQSDVKNMEYAIPESVDRYKTQSAGSYSSSASSTSSQETRCKTPTENATFNVNNHNYYSKFARAQVHEKFRMYFKWGSETLRAIAVAVSTMRLQALENLPLFEQDDRVRMMKKIYESCKKGANKEMDALCSALFDLLDDVSEPRLSIHEEYVVQKYNKKMQKK</sequence>
<dbReference type="GeneID" id="9819670"/>
<name>A0A6A5G2P1_CAERE</name>
<comment type="caution">
    <text evidence="2">The sequence shown here is derived from an EMBL/GenBank/DDBJ whole genome shotgun (WGS) entry which is preliminary data.</text>
</comment>
<proteinExistence type="predicted"/>
<dbReference type="EMBL" id="WUAV01000006">
    <property type="protein sequence ID" value="KAF1748955.1"/>
    <property type="molecule type" value="Genomic_DNA"/>
</dbReference>
<dbReference type="KEGG" id="crq:GCK72_025422"/>
<evidence type="ECO:0000313" key="3">
    <source>
        <dbReference type="Proteomes" id="UP000483820"/>
    </source>
</evidence>